<dbReference type="PANTHER" id="PTHR12459:SF15">
    <property type="entry name" value="TRANSMEMBRANE PROTEIN 135"/>
    <property type="match status" value="1"/>
</dbReference>
<keyword evidence="8" id="KW-1185">Reference proteome</keyword>
<feature type="transmembrane region" description="Helical" evidence="6">
    <location>
        <begin position="121"/>
        <end position="140"/>
    </location>
</feature>
<gene>
    <name evidence="9" type="primary">LOC117650264</name>
</gene>
<evidence type="ECO:0000256" key="3">
    <source>
        <dbReference type="ARBA" id="ARBA00022692"/>
    </source>
</evidence>
<dbReference type="PANTHER" id="PTHR12459">
    <property type="entry name" value="TRANSMEMBRANE PROTEIN 135-RELATED"/>
    <property type="match status" value="1"/>
</dbReference>
<keyword evidence="4 6" id="KW-1133">Transmembrane helix</keyword>
<feature type="transmembrane region" description="Helical" evidence="6">
    <location>
        <begin position="90"/>
        <end position="115"/>
    </location>
</feature>
<dbReference type="OrthoDB" id="291792at2759"/>
<dbReference type="Proteomes" id="UP000515158">
    <property type="component" value="Unplaced"/>
</dbReference>
<dbReference type="RefSeq" id="XP_034249429.1">
    <property type="nucleotide sequence ID" value="XM_034393538.1"/>
</dbReference>
<keyword evidence="3 6" id="KW-0812">Transmembrane</keyword>
<feature type="domain" description="Transmembrane protein 135 N-terminal" evidence="7">
    <location>
        <begin position="32"/>
        <end position="157"/>
    </location>
</feature>
<dbReference type="GeneID" id="117650264"/>
<sequence length="422" mass="46567">MAVVPSRPLPPGIPADWAGARRLFEAATKGLKCGDLVHARHASCSKAALDMLGASLLGSVRFFFPFYVVHAAMHSKKALAGDKDFYKDMAVYYARSILFGATMGTTFCVSSCIMVRLVGGFAFWTALLVPGSISGLSIAVEHIYRRRIVMNTFYNMTLDYLYLRAQVAGLVRRTAAAETAAFMALNGLLLYLLHKAGSKKRSTPVFWFFIPDGERSDQSNEPKRICPVPHKGTCWESAVQATAKYSAVAAALQALRVVMNRGGQIAKSPNVFFSHFLSRKTAAGIASLGGYVLLYKVVRCVLGVRQGADMCHHSAVAGLIAGSAYWLQPNTTILSSALIAIIRLLLDYLPRRAEILVKWPMPELLFALCNGILIHARCMDMAHCPKFIVHMLDTATRNRSQIIYDAYMQQVNRIQFHKQNHT</sequence>
<protein>
    <submittedName>
        <fullName evidence="9">Uncharacterized protein LOC117650264 isoform X1</fullName>
    </submittedName>
</protein>
<dbReference type="Pfam" id="PF15982">
    <property type="entry name" value="TMEM135_C_rich"/>
    <property type="match status" value="1"/>
</dbReference>
<evidence type="ECO:0000256" key="6">
    <source>
        <dbReference type="SAM" id="Phobius"/>
    </source>
</evidence>
<proteinExistence type="inferred from homology"/>
<dbReference type="InterPro" id="IPR026749">
    <property type="entry name" value="Tmem135"/>
</dbReference>
<dbReference type="KEGG" id="tpal:117650264"/>
<evidence type="ECO:0000256" key="2">
    <source>
        <dbReference type="ARBA" id="ARBA00008924"/>
    </source>
</evidence>
<evidence type="ECO:0000256" key="4">
    <source>
        <dbReference type="ARBA" id="ARBA00022989"/>
    </source>
</evidence>
<dbReference type="InterPro" id="IPR031926">
    <property type="entry name" value="TMEM135_N"/>
</dbReference>
<reference evidence="9" key="1">
    <citation type="submission" date="2025-08" db="UniProtKB">
        <authorList>
            <consortium name="RefSeq"/>
        </authorList>
    </citation>
    <scope>IDENTIFICATION</scope>
    <source>
        <tissue evidence="9">Total insect</tissue>
    </source>
</reference>
<comment type="similarity">
    <text evidence="2">Belongs to the TMEM135 family.</text>
</comment>
<evidence type="ECO:0000256" key="1">
    <source>
        <dbReference type="ARBA" id="ARBA00004127"/>
    </source>
</evidence>
<comment type="subcellular location">
    <subcellularLocation>
        <location evidence="1">Endomembrane system</location>
        <topology evidence="1">Multi-pass membrane protein</topology>
    </subcellularLocation>
</comment>
<name>A0A6P8ZWB8_THRPL</name>
<evidence type="ECO:0000313" key="9">
    <source>
        <dbReference type="RefSeq" id="XP_034249429.1"/>
    </source>
</evidence>
<dbReference type="AlphaFoldDB" id="A0A6P8ZWB8"/>
<organism evidence="9">
    <name type="scientific">Thrips palmi</name>
    <name type="common">Melon thrips</name>
    <dbReference type="NCBI Taxonomy" id="161013"/>
    <lineage>
        <taxon>Eukaryota</taxon>
        <taxon>Metazoa</taxon>
        <taxon>Ecdysozoa</taxon>
        <taxon>Arthropoda</taxon>
        <taxon>Hexapoda</taxon>
        <taxon>Insecta</taxon>
        <taxon>Pterygota</taxon>
        <taxon>Neoptera</taxon>
        <taxon>Paraneoptera</taxon>
        <taxon>Thysanoptera</taxon>
        <taxon>Terebrantia</taxon>
        <taxon>Thripoidea</taxon>
        <taxon>Thripidae</taxon>
        <taxon>Thrips</taxon>
    </lineage>
</organism>
<evidence type="ECO:0000259" key="7">
    <source>
        <dbReference type="Pfam" id="PF15982"/>
    </source>
</evidence>
<evidence type="ECO:0000313" key="8">
    <source>
        <dbReference type="Proteomes" id="UP000515158"/>
    </source>
</evidence>
<evidence type="ECO:0000256" key="5">
    <source>
        <dbReference type="ARBA" id="ARBA00023136"/>
    </source>
</evidence>
<accession>A0A6P8ZWB8</accession>
<keyword evidence="5 6" id="KW-0472">Membrane</keyword>
<dbReference type="GO" id="GO:0012505">
    <property type="term" value="C:endomembrane system"/>
    <property type="evidence" value="ECO:0007669"/>
    <property type="project" value="UniProtKB-SubCell"/>
</dbReference>
<feature type="transmembrane region" description="Helical" evidence="6">
    <location>
        <begin position="51"/>
        <end position="69"/>
    </location>
</feature>
<dbReference type="InParanoid" id="A0A6P8ZWB8"/>